<evidence type="ECO:0000256" key="2">
    <source>
        <dbReference type="ARBA" id="ARBA00022679"/>
    </source>
</evidence>
<evidence type="ECO:0000259" key="7">
    <source>
        <dbReference type="PROSITE" id="PS50011"/>
    </source>
</evidence>
<evidence type="ECO:0000256" key="6">
    <source>
        <dbReference type="ARBA" id="ARBA00061588"/>
    </source>
</evidence>
<dbReference type="Gene3D" id="1.10.510.10">
    <property type="entry name" value="Transferase(Phosphotransferase) domain 1"/>
    <property type="match status" value="1"/>
</dbReference>
<dbReference type="InterPro" id="IPR050235">
    <property type="entry name" value="CK1_Ser-Thr_kinase"/>
</dbReference>
<keyword evidence="1" id="KW-0723">Serine/threonine-protein kinase</keyword>
<keyword evidence="5" id="KW-0067">ATP-binding</keyword>
<evidence type="ECO:0000256" key="5">
    <source>
        <dbReference type="ARBA" id="ARBA00022840"/>
    </source>
</evidence>
<proteinExistence type="inferred from homology"/>
<dbReference type="SUPFAM" id="SSF56112">
    <property type="entry name" value="Protein kinase-like (PK-like)"/>
    <property type="match status" value="1"/>
</dbReference>
<feature type="domain" description="Protein kinase" evidence="7">
    <location>
        <begin position="22"/>
        <end position="151"/>
    </location>
</feature>
<organism evidence="8 9">
    <name type="scientific">Caenorhabditis japonica</name>
    <dbReference type="NCBI Taxonomy" id="281687"/>
    <lineage>
        <taxon>Eukaryota</taxon>
        <taxon>Metazoa</taxon>
        <taxon>Ecdysozoa</taxon>
        <taxon>Nematoda</taxon>
        <taxon>Chromadorea</taxon>
        <taxon>Rhabditida</taxon>
        <taxon>Rhabditina</taxon>
        <taxon>Rhabditomorpha</taxon>
        <taxon>Rhabditoidea</taxon>
        <taxon>Rhabditidae</taxon>
        <taxon>Peloderinae</taxon>
        <taxon>Caenorhabditis</taxon>
    </lineage>
</organism>
<dbReference type="InterPro" id="IPR000719">
    <property type="entry name" value="Prot_kinase_dom"/>
</dbReference>
<keyword evidence="2" id="KW-0808">Transferase</keyword>
<dbReference type="GO" id="GO:0005524">
    <property type="term" value="F:ATP binding"/>
    <property type="evidence" value="ECO:0007669"/>
    <property type="project" value="UniProtKB-KW"/>
</dbReference>
<dbReference type="FunFam" id="3.30.200.20:FF:000358">
    <property type="entry name" value="Tau tubulin kinase 2b"/>
    <property type="match status" value="1"/>
</dbReference>
<dbReference type="Pfam" id="PF00069">
    <property type="entry name" value="Pkinase"/>
    <property type="match status" value="1"/>
</dbReference>
<evidence type="ECO:0000256" key="4">
    <source>
        <dbReference type="ARBA" id="ARBA00022777"/>
    </source>
</evidence>
<evidence type="ECO:0000256" key="1">
    <source>
        <dbReference type="ARBA" id="ARBA00022527"/>
    </source>
</evidence>
<protein>
    <submittedName>
        <fullName evidence="8">Protein kinase domain-containing protein</fullName>
    </submittedName>
</protein>
<name>A0A8R1HV39_CAEJA</name>
<keyword evidence="3" id="KW-0547">Nucleotide-binding</keyword>
<dbReference type="InterPro" id="IPR011009">
    <property type="entry name" value="Kinase-like_dom_sf"/>
</dbReference>
<dbReference type="GO" id="GO:0015630">
    <property type="term" value="C:microtubule cytoskeleton"/>
    <property type="evidence" value="ECO:0007669"/>
    <property type="project" value="UniProtKB-ARBA"/>
</dbReference>
<reference evidence="9" key="1">
    <citation type="submission" date="2010-08" db="EMBL/GenBank/DDBJ databases">
        <authorList>
            <consortium name="Caenorhabditis japonica Sequencing Consortium"/>
            <person name="Wilson R.K."/>
        </authorList>
    </citation>
    <scope>NUCLEOTIDE SEQUENCE [LARGE SCALE GENOMIC DNA]</scope>
    <source>
        <strain evidence="9">DF5081</strain>
    </source>
</reference>
<keyword evidence="4" id="KW-0418">Kinase</keyword>
<evidence type="ECO:0000313" key="9">
    <source>
        <dbReference type="Proteomes" id="UP000005237"/>
    </source>
</evidence>
<dbReference type="GO" id="GO:0004674">
    <property type="term" value="F:protein serine/threonine kinase activity"/>
    <property type="evidence" value="ECO:0007669"/>
    <property type="project" value="UniProtKB-KW"/>
</dbReference>
<evidence type="ECO:0000256" key="3">
    <source>
        <dbReference type="ARBA" id="ARBA00022741"/>
    </source>
</evidence>
<evidence type="ECO:0000313" key="8">
    <source>
        <dbReference type="EnsemblMetazoa" id="CJA12727.1"/>
    </source>
</evidence>
<dbReference type="AlphaFoldDB" id="A0A8R1HV39"/>
<dbReference type="OMA" id="NAENCHW"/>
<dbReference type="EnsemblMetazoa" id="CJA12727.1">
    <property type="protein sequence ID" value="CJA12727.1"/>
    <property type="gene ID" value="WBGene00131931"/>
</dbReference>
<sequence>MPDCDSAVDETLEIGTVVGKRYKVLQKLGEGGCGSVFKVEDTEKEGMQYALKVEFASANAGNVLKMEVQILTQMSSKRHVAKCIASGKKEKFSYMVMTLLGESLESLVRKHGPFVNVSTQMRVGISVLFGIKQIHDVSENAENCHWGLRRE</sequence>
<reference evidence="8" key="2">
    <citation type="submission" date="2022-06" db="UniProtKB">
        <authorList>
            <consortium name="EnsemblMetazoa"/>
        </authorList>
    </citation>
    <scope>IDENTIFICATION</scope>
    <source>
        <strain evidence="8">DF5081</strain>
    </source>
</reference>
<keyword evidence="9" id="KW-1185">Reference proteome</keyword>
<accession>A0A8R1HV39</accession>
<comment type="similarity">
    <text evidence="6">Belongs to the protein kinase superfamily. CK1 Ser/Thr protein kinase family.</text>
</comment>
<dbReference type="Proteomes" id="UP000005237">
    <property type="component" value="Unassembled WGS sequence"/>
</dbReference>
<dbReference type="PROSITE" id="PS50011">
    <property type="entry name" value="PROTEIN_KINASE_DOM"/>
    <property type="match status" value="1"/>
</dbReference>
<dbReference type="PANTHER" id="PTHR11909">
    <property type="entry name" value="CASEIN KINASE-RELATED"/>
    <property type="match status" value="1"/>
</dbReference>